<evidence type="ECO:0000259" key="9">
    <source>
        <dbReference type="Pfam" id="PF12867"/>
    </source>
</evidence>
<keyword evidence="3" id="KW-0560">Oxidoreductase</keyword>
<feature type="compositionally biased region" description="Polar residues" evidence="6">
    <location>
        <begin position="768"/>
        <end position="777"/>
    </location>
</feature>
<dbReference type="AlphaFoldDB" id="A0A316YT42"/>
<evidence type="ECO:0000256" key="1">
    <source>
        <dbReference type="ARBA" id="ARBA00022603"/>
    </source>
</evidence>
<dbReference type="InterPro" id="IPR019257">
    <property type="entry name" value="MeTrfase_dom"/>
</dbReference>
<dbReference type="Proteomes" id="UP000245768">
    <property type="component" value="Unassembled WGS sequence"/>
</dbReference>
<evidence type="ECO:0000256" key="2">
    <source>
        <dbReference type="ARBA" id="ARBA00022679"/>
    </source>
</evidence>
<dbReference type="Gene3D" id="3.40.50.150">
    <property type="entry name" value="Vaccinia Virus protein VP39"/>
    <property type="match status" value="1"/>
</dbReference>
<dbReference type="InParanoid" id="A0A316YT42"/>
<organism evidence="10 11">
    <name type="scientific">Acaromyces ingoldii</name>
    <dbReference type="NCBI Taxonomy" id="215250"/>
    <lineage>
        <taxon>Eukaryota</taxon>
        <taxon>Fungi</taxon>
        <taxon>Dikarya</taxon>
        <taxon>Basidiomycota</taxon>
        <taxon>Ustilaginomycotina</taxon>
        <taxon>Exobasidiomycetes</taxon>
        <taxon>Exobasidiales</taxon>
        <taxon>Cryptobasidiaceae</taxon>
        <taxon>Acaromyces</taxon>
    </lineage>
</organism>
<feature type="domain" description="Sulfatase-modifying factor enzyme-like" evidence="7">
    <location>
        <begin position="781"/>
        <end position="1003"/>
    </location>
</feature>
<feature type="compositionally biased region" description="Low complexity" evidence="6">
    <location>
        <begin position="1"/>
        <end position="40"/>
    </location>
</feature>
<feature type="region of interest" description="Disordered" evidence="6">
    <location>
        <begin position="157"/>
        <end position="205"/>
    </location>
</feature>
<comment type="pathway">
    <text evidence="5">Amino-acid biosynthesis; ergothioneine biosynthesis.</text>
</comment>
<protein>
    <recommendedName>
        <fullName evidence="12">DUF323 domain-containing protein</fullName>
    </recommendedName>
</protein>
<dbReference type="InterPro" id="IPR016187">
    <property type="entry name" value="CTDL_fold"/>
</dbReference>
<feature type="domain" description="DinB-like" evidence="9">
    <location>
        <begin position="559"/>
        <end position="698"/>
    </location>
</feature>
<keyword evidence="1" id="KW-0489">Methyltransferase</keyword>
<dbReference type="RefSeq" id="XP_025379599.1">
    <property type="nucleotide sequence ID" value="XM_025519573.1"/>
</dbReference>
<feature type="region of interest" description="Disordered" evidence="6">
    <location>
        <begin position="767"/>
        <end position="787"/>
    </location>
</feature>
<dbReference type="GO" id="GO:0032259">
    <property type="term" value="P:methylation"/>
    <property type="evidence" value="ECO:0007669"/>
    <property type="project" value="UniProtKB-KW"/>
</dbReference>
<dbReference type="SUPFAM" id="SSF56436">
    <property type="entry name" value="C-type lectin-like"/>
    <property type="match status" value="1"/>
</dbReference>
<feature type="domain" description="Histidine-specific methyltransferase SAM-dependent" evidence="8">
    <location>
        <begin position="212"/>
        <end position="490"/>
    </location>
</feature>
<dbReference type="GO" id="GO:0008168">
    <property type="term" value="F:methyltransferase activity"/>
    <property type="evidence" value="ECO:0007669"/>
    <property type="project" value="UniProtKB-KW"/>
</dbReference>
<evidence type="ECO:0000259" key="8">
    <source>
        <dbReference type="Pfam" id="PF10017"/>
    </source>
</evidence>
<dbReference type="InterPro" id="IPR051128">
    <property type="entry name" value="EgtD_Methyltrsf_superfamily"/>
</dbReference>
<sequence length="1031" mass="114524">MAPTATAATTPALDAGAAPAVKSKPVNSNTSTLTSTPPLVDLYSGSGQSSQKSDEELRKDIIKGLQGYKTYIVPGSVDNIEDRHFAFRRTLPTTILYSERGLLLYDRLVEEPEYYLWSAEKNILETHSKDIALRIFGHQTGAQSHSGNTDDIVHNDEQQQQNHDESNNSSSSNGWPHSAEREKEKWGDHKVGRHNGGVNSEEGMDGDQGVGCASLVELGAGSLRKTVHLIRGLEGIPPRPGADKDAPAVQYYALDLDKAELVRTLEQLHQQEARKADANDWTVLDGKVGINGMWATYDQGLDFIGKGGLAQTKSGSGGDGKRCLVWLGSSIGNFNRRGAAEFLETAAKSSLRPGDTMLISVDRRNKPEAVAKAYHDANGVTRDFILEGIRHADHILGGHGILDPAKFEYKDRYNNDEGRHESYYRSLCDQRLELPGTDEPIDIEEGELIHVESSYKYNEREILDVFDYAGLRVVERYSDDKELYDVWLVERPGFHFSSTRLMTGSRQDMGMGLTVEQANGQRGSWEFDSDGGAGSNGIEEPTVHSTWGMPSRSDWEQLWKAWDTVTLTMIPKRMLHEKPIDLRHICLFYIGHIPAFCDIMLARNLNEPHLNDHFSAIFERGIDPHVDDETQCNPHSEVPTKPEDWPTLDELLDYRAKVAKRVEGIYDDVAQGKRVCDRRLARLLWLTLEHKALHLETLLYMLVQSPNTLAPEGFTAPDWNTLARQWDAAWERQGGQAAQDHVLNFKAAEITLGHNDDDAQDSKFVASRPSSNVNEVNDQLGKPEFGWDNESPARKVWTDAFSISALPITNGQYLDYLQKTGSKETPPSWVYVANDPRVKTVYGAVSMKAAQHWPVQASAAQLEAFAKWKGGRLPSHAELRRFLDAASGPNCTDRPGTNVGFRNWHPVPPALSRPVSGSPAHVQQHLPGHNGGVWEWTSTPFSDYEGFKPSALYPGYSADFFDGKHNVVLGGSWATTPSIAGRRTFVNSYQAAYPYVFAGARVVFDQNTQVKPRSLSPSRSTVTTRSPVLSA</sequence>
<dbReference type="PANTHER" id="PTHR43397:SF1">
    <property type="entry name" value="ERGOTHIONEINE BIOSYNTHESIS PROTEIN 1"/>
    <property type="match status" value="1"/>
</dbReference>
<evidence type="ECO:0000313" key="10">
    <source>
        <dbReference type="EMBL" id="PWN92401.1"/>
    </source>
</evidence>
<keyword evidence="11" id="KW-1185">Reference proteome</keyword>
<dbReference type="Gene3D" id="3.90.1580.10">
    <property type="entry name" value="paralog of FGE (formylglycine-generating enzyme)"/>
    <property type="match status" value="1"/>
</dbReference>
<name>A0A316YT42_9BASI</name>
<dbReference type="Pfam" id="PF10017">
    <property type="entry name" value="Methyltransf_33"/>
    <property type="match status" value="2"/>
</dbReference>
<accession>A0A316YT42</accession>
<evidence type="ECO:0000256" key="6">
    <source>
        <dbReference type="SAM" id="MobiDB-lite"/>
    </source>
</evidence>
<evidence type="ECO:0000256" key="3">
    <source>
        <dbReference type="ARBA" id="ARBA00023002"/>
    </source>
</evidence>
<feature type="compositionally biased region" description="Basic and acidic residues" evidence="6">
    <location>
        <begin position="157"/>
        <end position="166"/>
    </location>
</feature>
<dbReference type="FunCoup" id="A0A316YT42">
    <property type="interactions" value="10"/>
</dbReference>
<evidence type="ECO:0000313" key="11">
    <source>
        <dbReference type="Proteomes" id="UP000245768"/>
    </source>
</evidence>
<evidence type="ECO:0000256" key="4">
    <source>
        <dbReference type="ARBA" id="ARBA00023004"/>
    </source>
</evidence>
<feature type="compositionally biased region" description="Basic and acidic residues" evidence="6">
    <location>
        <begin position="178"/>
        <end position="190"/>
    </location>
</feature>
<feature type="domain" description="Histidine-specific methyltransferase SAM-dependent" evidence="8">
    <location>
        <begin position="88"/>
        <end position="137"/>
    </location>
</feature>
<feature type="region of interest" description="Disordered" evidence="6">
    <location>
        <begin position="1"/>
        <end position="55"/>
    </location>
</feature>
<evidence type="ECO:0000259" key="7">
    <source>
        <dbReference type="Pfam" id="PF03781"/>
    </source>
</evidence>
<dbReference type="InterPro" id="IPR029063">
    <property type="entry name" value="SAM-dependent_MTases_sf"/>
</dbReference>
<dbReference type="PANTHER" id="PTHR43397">
    <property type="entry name" value="ERGOTHIONEINE BIOSYNTHESIS PROTEIN 1"/>
    <property type="match status" value="1"/>
</dbReference>
<dbReference type="InterPro" id="IPR042095">
    <property type="entry name" value="SUMF_sf"/>
</dbReference>
<reference evidence="10 11" key="1">
    <citation type="journal article" date="2018" name="Mol. Biol. Evol.">
        <title>Broad Genomic Sampling Reveals a Smut Pathogenic Ancestry of the Fungal Clade Ustilaginomycotina.</title>
        <authorList>
            <person name="Kijpornyongpan T."/>
            <person name="Mondo S.J."/>
            <person name="Barry K."/>
            <person name="Sandor L."/>
            <person name="Lee J."/>
            <person name="Lipzen A."/>
            <person name="Pangilinan J."/>
            <person name="LaButti K."/>
            <person name="Hainaut M."/>
            <person name="Henrissat B."/>
            <person name="Grigoriev I.V."/>
            <person name="Spatafora J.W."/>
            <person name="Aime M.C."/>
        </authorList>
    </citation>
    <scope>NUCLEOTIDE SEQUENCE [LARGE SCALE GENOMIC DNA]</scope>
    <source>
        <strain evidence="10 11">MCA 4198</strain>
    </source>
</reference>
<gene>
    <name evidence="10" type="ORF">FA10DRAFT_250714</name>
</gene>
<dbReference type="OrthoDB" id="659at2759"/>
<dbReference type="InterPro" id="IPR024775">
    <property type="entry name" value="DinB-like"/>
</dbReference>
<dbReference type="GeneID" id="37041489"/>
<dbReference type="Pfam" id="PF03781">
    <property type="entry name" value="FGE-sulfatase"/>
    <property type="match status" value="1"/>
</dbReference>
<dbReference type="Pfam" id="PF12867">
    <property type="entry name" value="DinB_2"/>
    <property type="match status" value="1"/>
</dbReference>
<proteinExistence type="predicted"/>
<dbReference type="InterPro" id="IPR005532">
    <property type="entry name" value="SUMF_dom"/>
</dbReference>
<evidence type="ECO:0008006" key="12">
    <source>
        <dbReference type="Google" id="ProtNLM"/>
    </source>
</evidence>
<keyword evidence="2" id="KW-0808">Transferase</keyword>
<evidence type="ECO:0000256" key="5">
    <source>
        <dbReference type="ARBA" id="ARBA00037882"/>
    </source>
</evidence>
<dbReference type="EMBL" id="KZ819635">
    <property type="protein sequence ID" value="PWN92401.1"/>
    <property type="molecule type" value="Genomic_DNA"/>
</dbReference>
<keyword evidence="4" id="KW-0408">Iron</keyword>
<dbReference type="STRING" id="215250.A0A316YT42"/>